<accession>D4DAJ9</accession>
<evidence type="ECO:0000313" key="3">
    <source>
        <dbReference type="Proteomes" id="UP000008383"/>
    </source>
</evidence>
<dbReference type="EMBL" id="ACYE01000209">
    <property type="protein sequence ID" value="EFE41130.1"/>
    <property type="molecule type" value="Genomic_DNA"/>
</dbReference>
<keyword evidence="3" id="KW-1185">Reference proteome</keyword>
<proteinExistence type="predicted"/>
<dbReference type="KEGG" id="tve:TRV_04146"/>
<feature type="transmembrane region" description="Helical" evidence="1">
    <location>
        <begin position="63"/>
        <end position="83"/>
    </location>
</feature>
<keyword evidence="1" id="KW-0812">Transmembrane</keyword>
<organism evidence="2 3">
    <name type="scientific">Trichophyton verrucosum (strain HKI 0517)</name>
    <dbReference type="NCBI Taxonomy" id="663202"/>
    <lineage>
        <taxon>Eukaryota</taxon>
        <taxon>Fungi</taxon>
        <taxon>Dikarya</taxon>
        <taxon>Ascomycota</taxon>
        <taxon>Pezizomycotina</taxon>
        <taxon>Eurotiomycetes</taxon>
        <taxon>Eurotiomycetidae</taxon>
        <taxon>Onygenales</taxon>
        <taxon>Arthrodermataceae</taxon>
        <taxon>Trichophyton</taxon>
    </lineage>
</organism>
<dbReference type="AlphaFoldDB" id="D4DAJ9"/>
<keyword evidence="1" id="KW-1133">Transmembrane helix</keyword>
<keyword evidence="1" id="KW-0472">Membrane</keyword>
<dbReference type="RefSeq" id="XP_003021748.1">
    <property type="nucleotide sequence ID" value="XM_003021702.1"/>
</dbReference>
<comment type="caution">
    <text evidence="2">The sequence shown here is derived from an EMBL/GenBank/DDBJ whole genome shotgun (WGS) entry which is preliminary data.</text>
</comment>
<dbReference type="GeneID" id="9578628"/>
<name>D4DAJ9_TRIVH</name>
<protein>
    <submittedName>
        <fullName evidence="2">Uncharacterized protein</fullName>
    </submittedName>
</protein>
<dbReference type="Proteomes" id="UP000008383">
    <property type="component" value="Unassembled WGS sequence"/>
</dbReference>
<sequence>MEMKSKSKRMNEARRGEQRDYWRDGGWRLIDANGDGNGDGDGDGEMEGWRDGEKEVWRRQRRLAVEVASLFLLSILSILSIVLSCPIS</sequence>
<reference evidence="3" key="1">
    <citation type="journal article" date="2011" name="Genome Biol.">
        <title>Comparative and functional genomics provide insights into the pathogenicity of dermatophytic fungi.</title>
        <authorList>
            <person name="Burmester A."/>
            <person name="Shelest E."/>
            <person name="Gloeckner G."/>
            <person name="Heddergott C."/>
            <person name="Schindler S."/>
            <person name="Staib P."/>
            <person name="Heidel A."/>
            <person name="Felder M."/>
            <person name="Petzold A."/>
            <person name="Szafranski K."/>
            <person name="Feuermann M."/>
            <person name="Pedruzzi I."/>
            <person name="Priebe S."/>
            <person name="Groth M."/>
            <person name="Winkler R."/>
            <person name="Li W."/>
            <person name="Kniemeyer O."/>
            <person name="Schroeckh V."/>
            <person name="Hertweck C."/>
            <person name="Hube B."/>
            <person name="White T.C."/>
            <person name="Platzer M."/>
            <person name="Guthke R."/>
            <person name="Heitman J."/>
            <person name="Woestemeyer J."/>
            <person name="Zipfel P.F."/>
            <person name="Monod M."/>
            <person name="Brakhage A.A."/>
        </authorList>
    </citation>
    <scope>NUCLEOTIDE SEQUENCE [LARGE SCALE GENOMIC DNA]</scope>
    <source>
        <strain evidence="3">HKI 0517</strain>
    </source>
</reference>
<gene>
    <name evidence="2" type="ORF">TRV_04146</name>
</gene>
<evidence type="ECO:0000256" key="1">
    <source>
        <dbReference type="SAM" id="Phobius"/>
    </source>
</evidence>
<evidence type="ECO:0000313" key="2">
    <source>
        <dbReference type="EMBL" id="EFE41130.1"/>
    </source>
</evidence>
<dbReference type="HOGENOM" id="CLU_2470695_0_0_1"/>